<feature type="transmembrane region" description="Helical" evidence="1">
    <location>
        <begin position="12"/>
        <end position="32"/>
    </location>
</feature>
<dbReference type="Proteomes" id="UP000410492">
    <property type="component" value="Unassembled WGS sequence"/>
</dbReference>
<name>A0A653DA10_CALMS</name>
<evidence type="ECO:0000256" key="1">
    <source>
        <dbReference type="SAM" id="Phobius"/>
    </source>
</evidence>
<organism evidence="2 3">
    <name type="scientific">Callosobruchus maculatus</name>
    <name type="common">Southern cowpea weevil</name>
    <name type="synonym">Pulse bruchid</name>
    <dbReference type="NCBI Taxonomy" id="64391"/>
    <lineage>
        <taxon>Eukaryota</taxon>
        <taxon>Metazoa</taxon>
        <taxon>Ecdysozoa</taxon>
        <taxon>Arthropoda</taxon>
        <taxon>Hexapoda</taxon>
        <taxon>Insecta</taxon>
        <taxon>Pterygota</taxon>
        <taxon>Neoptera</taxon>
        <taxon>Endopterygota</taxon>
        <taxon>Coleoptera</taxon>
        <taxon>Polyphaga</taxon>
        <taxon>Cucujiformia</taxon>
        <taxon>Chrysomeloidea</taxon>
        <taxon>Chrysomelidae</taxon>
        <taxon>Bruchinae</taxon>
        <taxon>Bruchini</taxon>
        <taxon>Callosobruchus</taxon>
    </lineage>
</organism>
<feature type="non-terminal residue" evidence="2">
    <location>
        <position position="1"/>
    </location>
</feature>
<keyword evidence="1" id="KW-0812">Transmembrane</keyword>
<sequence length="72" mass="8405">RGGRNHSVRNNLFYAGLGLFYSTSGAKSTYFYTLRTLSSIYLQFLSKYCLSIDYCRNLYVLDRINIHTLAHR</sequence>
<evidence type="ECO:0000313" key="2">
    <source>
        <dbReference type="EMBL" id="VEN57024.1"/>
    </source>
</evidence>
<dbReference type="AlphaFoldDB" id="A0A653DA10"/>
<reference evidence="2 3" key="1">
    <citation type="submission" date="2019-01" db="EMBL/GenBank/DDBJ databases">
        <authorList>
            <person name="Sayadi A."/>
        </authorList>
    </citation>
    <scope>NUCLEOTIDE SEQUENCE [LARGE SCALE GENOMIC DNA]</scope>
</reference>
<keyword evidence="1" id="KW-1133">Transmembrane helix</keyword>
<proteinExistence type="predicted"/>
<accession>A0A653DA10</accession>
<keyword evidence="3" id="KW-1185">Reference proteome</keyword>
<gene>
    <name evidence="2" type="ORF">CALMAC_LOCUS15761</name>
</gene>
<dbReference type="EMBL" id="CAACVG010010948">
    <property type="protein sequence ID" value="VEN57024.1"/>
    <property type="molecule type" value="Genomic_DNA"/>
</dbReference>
<keyword evidence="1" id="KW-0472">Membrane</keyword>
<protein>
    <submittedName>
        <fullName evidence="2">Uncharacterized protein</fullName>
    </submittedName>
</protein>
<evidence type="ECO:0000313" key="3">
    <source>
        <dbReference type="Proteomes" id="UP000410492"/>
    </source>
</evidence>